<reference evidence="16" key="1">
    <citation type="submission" date="2018-11" db="EMBL/GenBank/DDBJ databases">
        <title>Henneguya salminicola genome and transcriptome.</title>
        <authorList>
            <person name="Yahalomi D."/>
            <person name="Atkinson S.D."/>
            <person name="Neuhof M."/>
            <person name="Chang E.S."/>
            <person name="Philippe H."/>
            <person name="Cartwright P."/>
            <person name="Bartholomew J.L."/>
            <person name="Huchon D."/>
        </authorList>
    </citation>
    <scope>NUCLEOTIDE SEQUENCE</scope>
    <source>
        <strain evidence="16">Hz1</strain>
        <tissue evidence="16">Whole</tissue>
    </source>
</reference>
<proteinExistence type="inferred from homology"/>
<dbReference type="EMBL" id="GHBP01001120">
    <property type="protein sequence ID" value="NDJ92613.1"/>
    <property type="molecule type" value="Transcribed_RNA"/>
</dbReference>
<keyword evidence="7" id="KW-0808">Transferase</keyword>
<dbReference type="OrthoDB" id="2104723at2759"/>
<dbReference type="GO" id="GO:0005524">
    <property type="term" value="F:ATP binding"/>
    <property type="evidence" value="ECO:0007669"/>
    <property type="project" value="UniProtKB-KW"/>
</dbReference>
<comment type="pathway">
    <text evidence="2">Cofactor metabolism; pyridoxal 5'-phosphate salvage; pyridoxine 5'-phosphate from pyridoxine: step 1/1.</text>
</comment>
<organism evidence="16">
    <name type="scientific">Henneguya salminicola</name>
    <name type="common">Myxosporean</name>
    <dbReference type="NCBI Taxonomy" id="69463"/>
    <lineage>
        <taxon>Eukaryota</taxon>
        <taxon>Metazoa</taxon>
        <taxon>Cnidaria</taxon>
        <taxon>Myxozoa</taxon>
        <taxon>Myxosporea</taxon>
        <taxon>Bivalvulida</taxon>
        <taxon>Platysporina</taxon>
        <taxon>Myxobolidae</taxon>
        <taxon>Henneguya</taxon>
    </lineage>
</organism>
<dbReference type="InterPro" id="IPR004625">
    <property type="entry name" value="PyrdxlKinase"/>
</dbReference>
<dbReference type="GO" id="GO:0008478">
    <property type="term" value="F:pyridoxal kinase activity"/>
    <property type="evidence" value="ECO:0007669"/>
    <property type="project" value="UniProtKB-EC"/>
</dbReference>
<accession>A0A6G3MF55</accession>
<dbReference type="Gene3D" id="3.40.1190.20">
    <property type="match status" value="1"/>
</dbReference>
<comment type="catalytic activity">
    <reaction evidence="13">
        <text>pyridoxal + ATP = pyridoxal 5'-phosphate + ADP + H(+)</text>
        <dbReference type="Rhea" id="RHEA:10224"/>
        <dbReference type="ChEBI" id="CHEBI:15378"/>
        <dbReference type="ChEBI" id="CHEBI:17310"/>
        <dbReference type="ChEBI" id="CHEBI:30616"/>
        <dbReference type="ChEBI" id="CHEBI:456216"/>
        <dbReference type="ChEBI" id="CHEBI:597326"/>
        <dbReference type="EC" id="2.7.1.35"/>
    </reaction>
    <physiologicalReaction direction="left-to-right" evidence="13">
        <dbReference type="Rhea" id="RHEA:10225"/>
    </physiologicalReaction>
</comment>
<evidence type="ECO:0000256" key="5">
    <source>
        <dbReference type="ARBA" id="ARBA00012104"/>
    </source>
</evidence>
<comment type="similarity">
    <text evidence="4">Belongs to the pyridoxine kinase family.</text>
</comment>
<evidence type="ECO:0000256" key="1">
    <source>
        <dbReference type="ARBA" id="ARBA00004750"/>
    </source>
</evidence>
<protein>
    <recommendedName>
        <fullName evidence="6">Pyridoxal kinase</fullName>
        <ecNumber evidence="5">2.7.1.35</ecNumber>
    </recommendedName>
    <alternativeName>
        <fullName evidence="11">Pyridoxine kinase</fullName>
    </alternativeName>
</protein>
<evidence type="ECO:0000259" key="15">
    <source>
        <dbReference type="Pfam" id="PF08543"/>
    </source>
</evidence>
<evidence type="ECO:0000256" key="8">
    <source>
        <dbReference type="ARBA" id="ARBA00022741"/>
    </source>
</evidence>
<evidence type="ECO:0000256" key="12">
    <source>
        <dbReference type="ARBA" id="ARBA00047310"/>
    </source>
</evidence>
<comment type="pathway">
    <text evidence="3">Cofactor metabolism; pyridoxal 5'-phosphate salvage; pyridoxal 5'-phosphate from pyridoxal: step 1/1.</text>
</comment>
<keyword evidence="10" id="KW-0067">ATP-binding</keyword>
<dbReference type="PANTHER" id="PTHR10534">
    <property type="entry name" value="PYRIDOXAL KINASE"/>
    <property type="match status" value="1"/>
</dbReference>
<dbReference type="InterPro" id="IPR029056">
    <property type="entry name" value="Ribokinase-like"/>
</dbReference>
<dbReference type="GO" id="GO:0005829">
    <property type="term" value="C:cytosol"/>
    <property type="evidence" value="ECO:0007669"/>
    <property type="project" value="TreeGrafter"/>
</dbReference>
<evidence type="ECO:0000256" key="13">
    <source>
        <dbReference type="ARBA" id="ARBA00047377"/>
    </source>
</evidence>
<sequence length="125" mass="14237">MYVPEELIAIYRNKLFPLADVITPNQCEAQWLSQSTISDENDVKNIIKILHQMGPKTVIITSVDNKNQSDIMKCYSSYISENENSHINFEYNIQKINFTFSGTGDACSALLLASLDHFKDIQVIF</sequence>
<evidence type="ECO:0000256" key="10">
    <source>
        <dbReference type="ARBA" id="ARBA00022840"/>
    </source>
</evidence>
<dbReference type="Pfam" id="PF08543">
    <property type="entry name" value="Phos_pyr_kin"/>
    <property type="match status" value="1"/>
</dbReference>
<dbReference type="EC" id="2.7.1.35" evidence="5"/>
<comment type="catalytic activity">
    <reaction evidence="12">
        <text>pyridoxamine + ATP = pyridoxamine 5'-phosphate + ADP + H(+)</text>
        <dbReference type="Rhea" id="RHEA:25104"/>
        <dbReference type="ChEBI" id="CHEBI:15378"/>
        <dbReference type="ChEBI" id="CHEBI:30616"/>
        <dbReference type="ChEBI" id="CHEBI:57761"/>
        <dbReference type="ChEBI" id="CHEBI:58451"/>
        <dbReference type="ChEBI" id="CHEBI:456216"/>
        <dbReference type="EC" id="2.7.1.35"/>
    </reaction>
    <physiologicalReaction direction="left-to-right" evidence="12">
        <dbReference type="Rhea" id="RHEA:25105"/>
    </physiologicalReaction>
</comment>
<evidence type="ECO:0000256" key="9">
    <source>
        <dbReference type="ARBA" id="ARBA00022777"/>
    </source>
</evidence>
<dbReference type="GO" id="GO:0009443">
    <property type="term" value="P:pyridoxal 5'-phosphate salvage"/>
    <property type="evidence" value="ECO:0007669"/>
    <property type="project" value="InterPro"/>
</dbReference>
<evidence type="ECO:0000256" key="14">
    <source>
        <dbReference type="ARBA" id="ARBA00048524"/>
    </source>
</evidence>
<dbReference type="PANTHER" id="PTHR10534:SF2">
    <property type="entry name" value="PYRIDOXAL KINASE"/>
    <property type="match status" value="1"/>
</dbReference>
<comment type="catalytic activity">
    <reaction evidence="14">
        <text>pyridoxine + ATP = pyridoxine 5'-phosphate + ADP + H(+)</text>
        <dbReference type="Rhea" id="RHEA:25108"/>
        <dbReference type="ChEBI" id="CHEBI:15378"/>
        <dbReference type="ChEBI" id="CHEBI:16709"/>
        <dbReference type="ChEBI" id="CHEBI:30616"/>
        <dbReference type="ChEBI" id="CHEBI:58589"/>
        <dbReference type="ChEBI" id="CHEBI:456216"/>
        <dbReference type="EC" id="2.7.1.35"/>
    </reaction>
    <physiologicalReaction direction="left-to-right" evidence="14">
        <dbReference type="Rhea" id="RHEA:25109"/>
    </physiologicalReaction>
</comment>
<evidence type="ECO:0000256" key="3">
    <source>
        <dbReference type="ARBA" id="ARBA00005210"/>
    </source>
</evidence>
<keyword evidence="8" id="KW-0547">Nucleotide-binding</keyword>
<evidence type="ECO:0000313" key="16">
    <source>
        <dbReference type="EMBL" id="NDJ92613.1"/>
    </source>
</evidence>
<evidence type="ECO:0000256" key="7">
    <source>
        <dbReference type="ARBA" id="ARBA00022679"/>
    </source>
</evidence>
<dbReference type="InterPro" id="IPR013749">
    <property type="entry name" value="PM/HMP-P_kinase-1"/>
</dbReference>
<evidence type="ECO:0000256" key="6">
    <source>
        <dbReference type="ARBA" id="ARBA00018134"/>
    </source>
</evidence>
<dbReference type="SUPFAM" id="SSF53613">
    <property type="entry name" value="Ribokinase-like"/>
    <property type="match status" value="1"/>
</dbReference>
<dbReference type="AlphaFoldDB" id="A0A6G3MF55"/>
<evidence type="ECO:0000256" key="11">
    <source>
        <dbReference type="ARBA" id="ARBA00032808"/>
    </source>
</evidence>
<evidence type="ECO:0000256" key="2">
    <source>
        <dbReference type="ARBA" id="ARBA00004835"/>
    </source>
</evidence>
<feature type="domain" description="Pyridoxamine kinase/Phosphomethylpyrimidine kinase" evidence="15">
    <location>
        <begin position="5"/>
        <end position="121"/>
    </location>
</feature>
<name>A0A6G3MF55_HENSL</name>
<evidence type="ECO:0000256" key="4">
    <source>
        <dbReference type="ARBA" id="ARBA00008805"/>
    </source>
</evidence>
<dbReference type="UniPathway" id="UPA01068">
    <property type="reaction ID" value="UER00298"/>
</dbReference>
<comment type="pathway">
    <text evidence="1">Cofactor metabolism; pyridoxal 5'-phosphate salvage; pyridoxamine 5'-phosphate from pyridoxamine: step 1/1.</text>
</comment>
<keyword evidence="9 16" id="KW-0418">Kinase</keyword>